<evidence type="ECO:0000256" key="3">
    <source>
        <dbReference type="RuleBase" id="RU003345"/>
    </source>
</evidence>
<feature type="domain" description="Aldehyde dehydrogenase" evidence="4">
    <location>
        <begin position="16"/>
        <end position="446"/>
    </location>
</feature>
<dbReference type="CDD" id="cd07099">
    <property type="entry name" value="ALDH_DDALDH"/>
    <property type="match status" value="1"/>
</dbReference>
<dbReference type="PROSITE" id="PS00070">
    <property type="entry name" value="ALDEHYDE_DEHYDR_CYS"/>
    <property type="match status" value="1"/>
</dbReference>
<dbReference type="InterPro" id="IPR016160">
    <property type="entry name" value="Ald_DH_CS_CYS"/>
</dbReference>
<evidence type="ECO:0000259" key="4">
    <source>
        <dbReference type="Pfam" id="PF00171"/>
    </source>
</evidence>
<dbReference type="Gene3D" id="3.40.309.10">
    <property type="entry name" value="Aldehyde Dehydrogenase, Chain A, domain 2"/>
    <property type="match status" value="1"/>
</dbReference>
<dbReference type="InterPro" id="IPR015590">
    <property type="entry name" value="Aldehyde_DH_dom"/>
</dbReference>
<evidence type="ECO:0000256" key="1">
    <source>
        <dbReference type="ARBA" id="ARBA00023002"/>
    </source>
</evidence>
<dbReference type="InterPro" id="IPR016162">
    <property type="entry name" value="Ald_DH_N"/>
</dbReference>
<dbReference type="Proteomes" id="UP001500839">
    <property type="component" value="Unassembled WGS sequence"/>
</dbReference>
<keyword evidence="6" id="KW-1185">Reference proteome</keyword>
<dbReference type="InterPro" id="IPR029510">
    <property type="entry name" value="Ald_DH_CS_GLU"/>
</dbReference>
<dbReference type="EMBL" id="BAABKQ010000001">
    <property type="protein sequence ID" value="GAA4807337.1"/>
    <property type="molecule type" value="Genomic_DNA"/>
</dbReference>
<evidence type="ECO:0000256" key="2">
    <source>
        <dbReference type="PROSITE-ProRule" id="PRU10007"/>
    </source>
</evidence>
<dbReference type="PROSITE" id="PS00687">
    <property type="entry name" value="ALDEHYDE_DEHYDR_GLU"/>
    <property type="match status" value="1"/>
</dbReference>
<organism evidence="5 6">
    <name type="scientific">Tomitella cavernea</name>
    <dbReference type="NCBI Taxonomy" id="1387982"/>
    <lineage>
        <taxon>Bacteria</taxon>
        <taxon>Bacillati</taxon>
        <taxon>Actinomycetota</taxon>
        <taxon>Actinomycetes</taxon>
        <taxon>Mycobacteriales</taxon>
        <taxon>Tomitella</taxon>
    </lineage>
</organism>
<comment type="similarity">
    <text evidence="3">Belongs to the aldehyde dehydrogenase family.</text>
</comment>
<evidence type="ECO:0000313" key="6">
    <source>
        <dbReference type="Proteomes" id="UP001500839"/>
    </source>
</evidence>
<dbReference type="PANTHER" id="PTHR11699">
    <property type="entry name" value="ALDEHYDE DEHYDROGENASE-RELATED"/>
    <property type="match status" value="1"/>
</dbReference>
<dbReference type="InterPro" id="IPR016161">
    <property type="entry name" value="Ald_DH/histidinol_DH"/>
</dbReference>
<name>A0ABP9CA87_9ACTN</name>
<dbReference type="InterPro" id="IPR016163">
    <property type="entry name" value="Ald_DH_C"/>
</dbReference>
<evidence type="ECO:0000313" key="5">
    <source>
        <dbReference type="EMBL" id="GAA4807337.1"/>
    </source>
</evidence>
<gene>
    <name evidence="5" type="ORF">GCM10023353_08430</name>
</gene>
<dbReference type="Gene3D" id="3.40.605.10">
    <property type="entry name" value="Aldehyde Dehydrogenase, Chain A, domain 1"/>
    <property type="match status" value="1"/>
</dbReference>
<keyword evidence="1 3" id="KW-0560">Oxidoreductase</keyword>
<comment type="caution">
    <text evidence="5">The sequence shown here is derived from an EMBL/GenBank/DDBJ whole genome shotgun (WGS) entry which is preliminary data.</text>
</comment>
<proteinExistence type="inferred from homology"/>
<dbReference type="SUPFAM" id="SSF53720">
    <property type="entry name" value="ALDH-like"/>
    <property type="match status" value="1"/>
</dbReference>
<feature type="active site" evidence="2">
    <location>
        <position position="229"/>
    </location>
</feature>
<dbReference type="Pfam" id="PF00171">
    <property type="entry name" value="Aldedh"/>
    <property type="match status" value="1"/>
</dbReference>
<sequence>MTQTEQGQRTDDTAAQVGTVGQVGAAVAAARAAARWWDAQDFRGRRGWLRDFARVLARGADELAGVIARETGKPDDDALLEVMLAVEHLDWASRNAKRVLRRRSVPSGVVGIDQAASVGYRPYGVVGVIGPWNYPLYTPMGSIAYALASGNAVVFKPSELTPGVGEWLARAWQSLAPPQPVLQVITGDGAVGAELCRAGVDKVAFTGSTATAKRVMATCAESLTPLVAECGGKDAMLVAADADLDAAAEYAVFGGFGNAGQTCAGVERIYVAAGVFDEFVAAVTARVRAVRAGVDYGAMTMPGQAEIVRAQIADALRGGGRALAGGEDSVRGRTVEPVVLTGVAPDSTAVTDETFGPVLVIEPVADLDEGVRRADASRYGLGASVFSADTDAGRAVAERLDCGVVTVNSVLGFAGVPALPFGGTGDSGFGRIHGDDGLREFATVKSMTVTRFAAPLKLMTMRRRRRDVRIARLMLRLRHGR</sequence>
<dbReference type="RefSeq" id="WP_200170960.1">
    <property type="nucleotide sequence ID" value="NZ_BAABKQ010000001.1"/>
</dbReference>
<reference evidence="6" key="1">
    <citation type="journal article" date="2019" name="Int. J. Syst. Evol. Microbiol.">
        <title>The Global Catalogue of Microorganisms (GCM) 10K type strain sequencing project: providing services to taxonomists for standard genome sequencing and annotation.</title>
        <authorList>
            <consortium name="The Broad Institute Genomics Platform"/>
            <consortium name="The Broad Institute Genome Sequencing Center for Infectious Disease"/>
            <person name="Wu L."/>
            <person name="Ma J."/>
        </authorList>
    </citation>
    <scope>NUCLEOTIDE SEQUENCE [LARGE SCALE GENOMIC DNA]</scope>
    <source>
        <strain evidence="6">JCM 18542</strain>
    </source>
</reference>
<accession>A0ABP9CA87</accession>
<protein>
    <submittedName>
        <fullName evidence="5">Aldehyde dehydrogenase family protein</fullName>
    </submittedName>
</protein>